<sequence length="312" mass="37036">MYDIAIWTPINPESGFGHFYRMFGLYEKLLEEKQSVTYFTNSDFIKLEKIDILHIKTDSINKIIEFLQKKLVKMIIIDNYDVSQNEIKELNKYFKIVYFDYKFLNPTVDAIVNFNPYAPEKYKNKNEQTRYFLGLENMLFRKEIKAEKSIDIKKKNIFISIGGSDVGHITYKILPFLPSAMHYNIVLGNGCSKEYYEEVDIRLKQLYLNYCLYRQPKNYFEILRSSEFVIISCSTTAYEVIYFSKPFVCINVVENQDELTNYLNSKNITTLTKDNLEDITDIINKNRFKILEESWFSSQNNLLYDYIKEGAR</sequence>
<comment type="caution">
    <text evidence="1">The sequence shown here is derived from an EMBL/GenBank/DDBJ whole genome shotgun (WGS) entry which is preliminary data.</text>
</comment>
<dbReference type="Gene3D" id="3.40.50.11190">
    <property type="match status" value="1"/>
</dbReference>
<keyword evidence="2" id="KW-1185">Reference proteome</keyword>
<accession>A0A4U2ZA43</accession>
<protein>
    <recommendedName>
        <fullName evidence="3">Glycosyl transferase family 28 C-terminal domain-containing protein</fullName>
    </recommendedName>
</protein>
<evidence type="ECO:0008006" key="3">
    <source>
        <dbReference type="Google" id="ProtNLM"/>
    </source>
</evidence>
<gene>
    <name evidence="1" type="ORF">FCU45_01200</name>
</gene>
<dbReference type="Gene3D" id="3.40.50.2000">
    <property type="entry name" value="Glycogen Phosphorylase B"/>
    <property type="match status" value="1"/>
</dbReference>
<proteinExistence type="predicted"/>
<dbReference type="EMBL" id="SZPX01000001">
    <property type="protein sequence ID" value="TKI71034.1"/>
    <property type="molecule type" value="Genomic_DNA"/>
</dbReference>
<dbReference type="OrthoDB" id="9805604at2"/>
<name>A0A4U2ZA43_9BACT</name>
<dbReference type="Proteomes" id="UP000309561">
    <property type="component" value="Unassembled WGS sequence"/>
</dbReference>
<reference evidence="1 2" key="1">
    <citation type="submission" date="2019-04" db="EMBL/GenBank/DDBJ databases">
        <title>Sulfurimonas crateris sp. nov. a facultative anaerobic sulfur-oxidizing chemolithautotrophic bacterium isolated from a terrestrial mud vulcano.</title>
        <authorList>
            <person name="Ratnikova N.M."/>
            <person name="Slobodkin A.I."/>
            <person name="Merkel A.Y."/>
            <person name="Novikov A."/>
            <person name="Bonch-Osmolovskaya E.A."/>
            <person name="Slobodkina G.B."/>
        </authorList>
    </citation>
    <scope>NUCLEOTIDE SEQUENCE [LARGE SCALE GENOMIC DNA]</scope>
    <source>
        <strain evidence="1 2">SN118</strain>
    </source>
</reference>
<dbReference type="AlphaFoldDB" id="A0A4U2ZA43"/>
<evidence type="ECO:0000313" key="1">
    <source>
        <dbReference type="EMBL" id="TKI71034.1"/>
    </source>
</evidence>
<organism evidence="1 2">
    <name type="scientific">Sulfurimonas crateris</name>
    <dbReference type="NCBI Taxonomy" id="2574727"/>
    <lineage>
        <taxon>Bacteria</taxon>
        <taxon>Pseudomonadati</taxon>
        <taxon>Campylobacterota</taxon>
        <taxon>Epsilonproteobacteria</taxon>
        <taxon>Campylobacterales</taxon>
        <taxon>Sulfurimonadaceae</taxon>
        <taxon>Sulfurimonas</taxon>
    </lineage>
</organism>
<dbReference type="RefSeq" id="WP_137011466.1">
    <property type="nucleotide sequence ID" value="NZ_SZPX01000001.1"/>
</dbReference>
<evidence type="ECO:0000313" key="2">
    <source>
        <dbReference type="Proteomes" id="UP000309561"/>
    </source>
</evidence>